<reference evidence="1" key="1">
    <citation type="submission" date="2022-11" db="EMBL/GenBank/DDBJ databases">
        <title>Genome Sequence of Nemania bipapillata.</title>
        <authorList>
            <person name="Buettner E."/>
        </authorList>
    </citation>
    <scope>NUCLEOTIDE SEQUENCE</scope>
    <source>
        <strain evidence="1">CP14</strain>
    </source>
</reference>
<protein>
    <submittedName>
        <fullName evidence="1">Uncharacterized protein</fullName>
    </submittedName>
</protein>
<dbReference type="EMBL" id="JAPESX010003618">
    <property type="protein sequence ID" value="KAJ8104614.1"/>
    <property type="molecule type" value="Genomic_DNA"/>
</dbReference>
<evidence type="ECO:0000313" key="1">
    <source>
        <dbReference type="EMBL" id="KAJ8104614.1"/>
    </source>
</evidence>
<keyword evidence="2" id="KW-1185">Reference proteome</keyword>
<proteinExistence type="predicted"/>
<organism evidence="1 2">
    <name type="scientific">Nemania bipapillata</name>
    <dbReference type="NCBI Taxonomy" id="110536"/>
    <lineage>
        <taxon>Eukaryota</taxon>
        <taxon>Fungi</taxon>
        <taxon>Dikarya</taxon>
        <taxon>Ascomycota</taxon>
        <taxon>Pezizomycotina</taxon>
        <taxon>Sordariomycetes</taxon>
        <taxon>Xylariomycetidae</taxon>
        <taxon>Xylariales</taxon>
        <taxon>Xylariaceae</taxon>
        <taxon>Nemania</taxon>
    </lineage>
</organism>
<sequence length="768" mass="82444">MLTLGLDFQETVDLSTSNTLKDLFEQAGAAGMADCVPSSLLALAVTLNASEAGDNDPKRNAIWYVPTSSKHIVMRLQFQVPLFELLQDVLGATLPGFTLKSADIIFYKDMLLAETEDGDEPLFKGSIAFSVSCSVQGGGSDEVPATAAIDLGESTISLTFLFESENDPLSGILKWLASLIDDENLEPLVTGILGNKEGGKSVFPNFVLRRMRVDIDTTDPENRKLSSFSFDIEVSANIGSGSSPTVFLISYNWNRFLGGIGRLSGQLWTDVEATQNLDLLPHEEKWTILLPVTANMAKSIDIASLIPGQTVVNIPDSLPSTVTNAYLSLTKNSFAIQCSVEANEPVAGSVPQPYLGEVALEGSFAWGKSTSFALGVYISAGIQPSAEEAANGVGSAILKGLLTYDSSTKEWQLKGSLTGLHASTLVEFFDEGDKEQVGPLINSIIISSLNIEYMYTGDPSGGTSSKSEFRIDGNLYIAGLSLGLIFTYKKGGAFTFKATLNPNNPSATIGDVLSSILGTTDIELPDFVYNTELNSGGEDLFSIEVSKKTPSFFFISEINIANVHIDFVQLHSTEWNTGSPSKRLFRVSINGFPNREIEIPLVGSLTQPLDELCFLWVQDPAPAVAGKMNGLTRGDLIAFNSSLQDPILVKDKIKPESQTTGDLLLAAGCHFVVIIRSGTGDRMCLLDYEFMKSSPSSSTSTDGKALSLQQGVRREESADDGSPTAQAPYKKAAGPLSISNVGLKYKDKQLIIMFDATFQLGPLGFSLA</sequence>
<gene>
    <name evidence="1" type="ORF">ONZ43_g7767</name>
</gene>
<comment type="caution">
    <text evidence="1">The sequence shown here is derived from an EMBL/GenBank/DDBJ whole genome shotgun (WGS) entry which is preliminary data.</text>
</comment>
<evidence type="ECO:0000313" key="2">
    <source>
        <dbReference type="Proteomes" id="UP001153334"/>
    </source>
</evidence>
<accession>A0ACC2HNG6</accession>
<name>A0ACC2HNG6_9PEZI</name>
<dbReference type="Proteomes" id="UP001153334">
    <property type="component" value="Unassembled WGS sequence"/>
</dbReference>